<dbReference type="OrthoDB" id="10659025at2759"/>
<feature type="transmembrane region" description="Helical" evidence="1">
    <location>
        <begin position="15"/>
        <end position="32"/>
    </location>
</feature>
<evidence type="ECO:0000313" key="3">
    <source>
        <dbReference type="Proteomes" id="UP000703269"/>
    </source>
</evidence>
<accession>A0A9P3G2M9</accession>
<dbReference type="Proteomes" id="UP000703269">
    <property type="component" value="Unassembled WGS sequence"/>
</dbReference>
<name>A0A9P3G2M9_9APHY</name>
<protein>
    <submittedName>
        <fullName evidence="2">Uncharacterized protein</fullName>
    </submittedName>
</protein>
<reference evidence="2 3" key="1">
    <citation type="submission" date="2021-08" db="EMBL/GenBank/DDBJ databases">
        <title>Draft Genome Sequence of Phanerochaete sordida strain YK-624.</title>
        <authorList>
            <person name="Mori T."/>
            <person name="Dohra H."/>
            <person name="Suzuki T."/>
            <person name="Kawagishi H."/>
            <person name="Hirai H."/>
        </authorList>
    </citation>
    <scope>NUCLEOTIDE SEQUENCE [LARGE SCALE GENOMIC DNA]</scope>
    <source>
        <strain evidence="2 3">YK-624</strain>
    </source>
</reference>
<keyword evidence="1" id="KW-0472">Membrane</keyword>
<gene>
    <name evidence="2" type="ORF">PsYK624_026300</name>
</gene>
<proteinExistence type="predicted"/>
<dbReference type="EMBL" id="BPQB01000004">
    <property type="protein sequence ID" value="GJE86550.1"/>
    <property type="molecule type" value="Genomic_DNA"/>
</dbReference>
<keyword evidence="1" id="KW-1133">Transmembrane helix</keyword>
<keyword evidence="1" id="KW-0812">Transmembrane</keyword>
<evidence type="ECO:0000313" key="2">
    <source>
        <dbReference type="EMBL" id="GJE86550.1"/>
    </source>
</evidence>
<comment type="caution">
    <text evidence="2">The sequence shown here is derived from an EMBL/GenBank/DDBJ whole genome shotgun (WGS) entry which is preliminary data.</text>
</comment>
<dbReference type="AlphaFoldDB" id="A0A9P3G2M9"/>
<organism evidence="2 3">
    <name type="scientific">Phanerochaete sordida</name>
    <dbReference type="NCBI Taxonomy" id="48140"/>
    <lineage>
        <taxon>Eukaryota</taxon>
        <taxon>Fungi</taxon>
        <taxon>Dikarya</taxon>
        <taxon>Basidiomycota</taxon>
        <taxon>Agaricomycotina</taxon>
        <taxon>Agaricomycetes</taxon>
        <taxon>Polyporales</taxon>
        <taxon>Phanerochaetaceae</taxon>
        <taxon>Phanerochaete</taxon>
    </lineage>
</organism>
<evidence type="ECO:0000256" key="1">
    <source>
        <dbReference type="SAM" id="Phobius"/>
    </source>
</evidence>
<keyword evidence="3" id="KW-1185">Reference proteome</keyword>
<sequence>MKVSVTFFFLRDGTFYFMALSAINAASFFTSVTRGKDITSNSAPTQFVEQLLLVLPSVLIQRFILNLRQSAQAAVPDTATGEGRFSRFSAPDFRVQSARSFLGNIGESLEDAEDGQAPKDWTETMNTSYQEGTVNDVKGSDAGESGTLYTRSIGKGALHSMPSVDAISEMSDIEEVEA</sequence>